<dbReference type="EMBL" id="JAAKZZ010000909">
    <property type="protein sequence ID" value="NGO73802.1"/>
    <property type="molecule type" value="Genomic_DNA"/>
</dbReference>
<reference evidence="4 5" key="1">
    <citation type="submission" date="2020-02" db="EMBL/GenBank/DDBJ databases">
        <title>Whole-genome analyses of novel actinobacteria.</title>
        <authorList>
            <person name="Sahin N."/>
            <person name="Tatar D."/>
        </authorList>
    </citation>
    <scope>NUCLEOTIDE SEQUENCE [LARGE SCALE GENOMIC DNA]</scope>
    <source>
        <strain evidence="4 5">SB3404</strain>
    </source>
</reference>
<dbReference type="InterPro" id="IPR024516">
    <property type="entry name" value="Mce_C"/>
</dbReference>
<name>A0A6G4X9G5_9ACTN</name>
<dbReference type="Proteomes" id="UP000477722">
    <property type="component" value="Unassembled WGS sequence"/>
</dbReference>
<feature type="region of interest" description="Disordered" evidence="1">
    <location>
        <begin position="338"/>
        <end position="408"/>
    </location>
</feature>
<accession>A0A6G4X9G5</accession>
<dbReference type="RefSeq" id="WP_165303400.1">
    <property type="nucleotide sequence ID" value="NZ_JAAKZZ010000909.1"/>
</dbReference>
<dbReference type="PANTHER" id="PTHR33371:SF16">
    <property type="entry name" value="MCE-FAMILY PROTEIN MCE3F"/>
    <property type="match status" value="1"/>
</dbReference>
<dbReference type="PANTHER" id="PTHR33371">
    <property type="entry name" value="INTERMEMBRANE PHOSPHOLIPID TRANSPORT SYSTEM BINDING PROTEIN MLAD-RELATED"/>
    <property type="match status" value="1"/>
</dbReference>
<dbReference type="NCBIfam" id="TIGR00996">
    <property type="entry name" value="Mtu_fam_mce"/>
    <property type="match status" value="1"/>
</dbReference>
<feature type="domain" description="Mce/MlaD" evidence="2">
    <location>
        <begin position="40"/>
        <end position="115"/>
    </location>
</feature>
<protein>
    <submittedName>
        <fullName evidence="4">MCE family protein</fullName>
    </submittedName>
</protein>
<proteinExistence type="predicted"/>
<dbReference type="GO" id="GO:0005576">
    <property type="term" value="C:extracellular region"/>
    <property type="evidence" value="ECO:0007669"/>
    <property type="project" value="TreeGrafter"/>
</dbReference>
<evidence type="ECO:0000259" key="3">
    <source>
        <dbReference type="Pfam" id="PF11887"/>
    </source>
</evidence>
<keyword evidence="5" id="KW-1185">Reference proteome</keyword>
<comment type="caution">
    <text evidence="4">The sequence shown here is derived from an EMBL/GenBank/DDBJ whole genome shotgun (WGS) entry which is preliminary data.</text>
</comment>
<evidence type="ECO:0000259" key="2">
    <source>
        <dbReference type="Pfam" id="PF02470"/>
    </source>
</evidence>
<evidence type="ECO:0000256" key="1">
    <source>
        <dbReference type="SAM" id="MobiDB-lite"/>
    </source>
</evidence>
<dbReference type="AlphaFoldDB" id="A0A6G4X9G5"/>
<dbReference type="InterPro" id="IPR005693">
    <property type="entry name" value="Mce"/>
</dbReference>
<gene>
    <name evidence="4" type="ORF">G5C65_36905</name>
</gene>
<dbReference type="Pfam" id="PF02470">
    <property type="entry name" value="MlaD"/>
    <property type="match status" value="1"/>
</dbReference>
<dbReference type="Pfam" id="PF11887">
    <property type="entry name" value="Mce4_CUP1"/>
    <property type="match status" value="1"/>
</dbReference>
<organism evidence="4 5">
    <name type="scientific">Streptomyces boncukensis</name>
    <dbReference type="NCBI Taxonomy" id="2711219"/>
    <lineage>
        <taxon>Bacteria</taxon>
        <taxon>Bacillati</taxon>
        <taxon>Actinomycetota</taxon>
        <taxon>Actinomycetes</taxon>
        <taxon>Kitasatosporales</taxon>
        <taxon>Streptomycetaceae</taxon>
        <taxon>Streptomyces</taxon>
    </lineage>
</organism>
<dbReference type="InterPro" id="IPR003399">
    <property type="entry name" value="Mce/MlaD"/>
</dbReference>
<dbReference type="InterPro" id="IPR052336">
    <property type="entry name" value="MlaD_Phospholipid_Transporter"/>
</dbReference>
<feature type="domain" description="Mammalian cell entry C-terminal" evidence="3">
    <location>
        <begin position="122"/>
        <end position="292"/>
    </location>
</feature>
<sequence length="408" mass="42890">MITWRIHLRNLAFLALGALVLIRIAVGYADVGEYIGFRDTYTVRVELARTGGLFENAGVSYRGTRVGRVDSLALTDDGVEAKLRIEDSAPRIPADLRARVAGLSAVGEQYIDLLPRTDEGPYLADGSVVSRASTSTPAPVTDMITSLNALAGSVPLDSLRTTVDELGDAFHGQGQNLRVLLDTGRDFVKAADRVLPETEKLLVDADTVLRTQNQEARAIRDFATGARGLAAQLKDSDSDLRSVIERAPGAADQVSALLRETDPALSVLLANLTTTSELLVTRQRGTEELLVRLPRVIAAGSSALSPDGLRFGMVTTFFQPLPCTGGYGGTAYRNGLDTSPAPPLNTGARCTEPAAGGKNVRGSAHAPSAGVPEPARPGRPLGAAALRDGADVSDGPTGMSGLLGLEDR</sequence>
<evidence type="ECO:0000313" key="5">
    <source>
        <dbReference type="Proteomes" id="UP000477722"/>
    </source>
</evidence>
<evidence type="ECO:0000313" key="4">
    <source>
        <dbReference type="EMBL" id="NGO73802.1"/>
    </source>
</evidence>
<feature type="compositionally biased region" description="Low complexity" evidence="1">
    <location>
        <begin position="378"/>
        <end position="387"/>
    </location>
</feature>